<keyword evidence="2" id="KW-0479">Metal-binding</keyword>
<dbReference type="AlphaFoldDB" id="A0A0H4PES4"/>
<gene>
    <name evidence="7" type="ORF">CA2015_3577</name>
</gene>
<dbReference type="GO" id="GO:0046872">
    <property type="term" value="F:metal ion binding"/>
    <property type="evidence" value="ECO:0007669"/>
    <property type="project" value="UniProtKB-KW"/>
</dbReference>
<proteinExistence type="inferred from homology"/>
<dbReference type="Gene3D" id="3.30.1120.10">
    <property type="match status" value="1"/>
</dbReference>
<keyword evidence="3" id="KW-0378">Hydrolase</keyword>
<keyword evidence="4" id="KW-0106">Calcium</keyword>
<evidence type="ECO:0000256" key="3">
    <source>
        <dbReference type="ARBA" id="ARBA00022801"/>
    </source>
</evidence>
<feature type="chain" id="PRO_5005208038" evidence="5">
    <location>
        <begin position="25"/>
        <end position="442"/>
    </location>
</feature>
<protein>
    <submittedName>
        <fullName evidence="7">Arylsulfatase</fullName>
    </submittedName>
</protein>
<dbReference type="InterPro" id="IPR024607">
    <property type="entry name" value="Sulfatase_CS"/>
</dbReference>
<organism evidence="7 8">
    <name type="scientific">Cyclobacterium amurskyense</name>
    <dbReference type="NCBI Taxonomy" id="320787"/>
    <lineage>
        <taxon>Bacteria</taxon>
        <taxon>Pseudomonadati</taxon>
        <taxon>Bacteroidota</taxon>
        <taxon>Cytophagia</taxon>
        <taxon>Cytophagales</taxon>
        <taxon>Cyclobacteriaceae</taxon>
        <taxon>Cyclobacterium</taxon>
    </lineage>
</organism>
<dbReference type="PROSITE" id="PS51257">
    <property type="entry name" value="PROKAR_LIPOPROTEIN"/>
    <property type="match status" value="1"/>
</dbReference>
<dbReference type="Pfam" id="PF00884">
    <property type="entry name" value="Sulfatase"/>
    <property type="match status" value="1"/>
</dbReference>
<evidence type="ECO:0000256" key="2">
    <source>
        <dbReference type="ARBA" id="ARBA00022723"/>
    </source>
</evidence>
<keyword evidence="8" id="KW-1185">Reference proteome</keyword>
<feature type="domain" description="Sulfatase N-terminal" evidence="6">
    <location>
        <begin position="31"/>
        <end position="340"/>
    </location>
</feature>
<dbReference type="STRING" id="320787.CA2015_3577"/>
<evidence type="ECO:0000259" key="6">
    <source>
        <dbReference type="Pfam" id="PF00884"/>
    </source>
</evidence>
<evidence type="ECO:0000313" key="7">
    <source>
        <dbReference type="EMBL" id="AKP52956.1"/>
    </source>
</evidence>
<dbReference type="InterPro" id="IPR017850">
    <property type="entry name" value="Alkaline_phosphatase_core_sf"/>
</dbReference>
<evidence type="ECO:0000256" key="4">
    <source>
        <dbReference type="ARBA" id="ARBA00022837"/>
    </source>
</evidence>
<evidence type="ECO:0000256" key="1">
    <source>
        <dbReference type="ARBA" id="ARBA00008779"/>
    </source>
</evidence>
<dbReference type="EMBL" id="CP012040">
    <property type="protein sequence ID" value="AKP52956.1"/>
    <property type="molecule type" value="Genomic_DNA"/>
</dbReference>
<dbReference type="PATRIC" id="fig|320787.5.peg.3919"/>
<dbReference type="Gene3D" id="3.40.720.10">
    <property type="entry name" value="Alkaline Phosphatase, subunit A"/>
    <property type="match status" value="1"/>
</dbReference>
<keyword evidence="5" id="KW-0732">Signal</keyword>
<dbReference type="PANTHER" id="PTHR42693:SF53">
    <property type="entry name" value="ENDO-4-O-SULFATASE"/>
    <property type="match status" value="1"/>
</dbReference>
<dbReference type="PANTHER" id="PTHR42693">
    <property type="entry name" value="ARYLSULFATASE FAMILY MEMBER"/>
    <property type="match status" value="1"/>
</dbReference>
<accession>A0A0H4PES4</accession>
<evidence type="ECO:0000313" key="8">
    <source>
        <dbReference type="Proteomes" id="UP000036520"/>
    </source>
</evidence>
<dbReference type="GO" id="GO:0004065">
    <property type="term" value="F:arylsulfatase activity"/>
    <property type="evidence" value="ECO:0007669"/>
    <property type="project" value="TreeGrafter"/>
</dbReference>
<dbReference type="RefSeq" id="WP_048643121.1">
    <property type="nucleotide sequence ID" value="NZ_CP012040.1"/>
</dbReference>
<dbReference type="PROSITE" id="PS00523">
    <property type="entry name" value="SULFATASE_1"/>
    <property type="match status" value="1"/>
</dbReference>
<feature type="signal peptide" evidence="5">
    <location>
        <begin position="1"/>
        <end position="24"/>
    </location>
</feature>
<name>A0A0H4PES4_9BACT</name>
<dbReference type="Proteomes" id="UP000036520">
    <property type="component" value="Chromosome"/>
</dbReference>
<dbReference type="InterPro" id="IPR000917">
    <property type="entry name" value="Sulfatase_N"/>
</dbReference>
<comment type="similarity">
    <text evidence="1">Belongs to the sulfatase family.</text>
</comment>
<sequence>MNVLKNATWVFLLAGILSSCSNSATKEKVQPNFVIIMADDLGFGGLASYGDPRLRTPNIDYLAAKGIRFTDFHSNAPVCSPTRAALLTGNYQQRAGLEGVIYVRGETREVGLDSSQVSIAKLLKTAGYATGIMGKWHLGYQKEYNPVYHGFDTFYGYLSGNVDYHSHYDNAGIYDWWHNLDSIYEEGYATDLISAHAVDFINENKEKPFFLYVSHEAPHVPFQGRNNPAYRFPGKKFSYHGPVEDTVKVYNEMVEVMDEGVGEILNALRKNGIEENTLVLFISDNGAEIFGNNGKLSGQKGNLLEGGHRVPGIAYWKGKITPRESSATVLSMDVLPTLLAMSQDSYSEKLQFDGVDLSKHLLHNKSIEDRDLFWRYRNQKVARHKEWKLLLSDKDTLLINLNKDVLELHNLSKERPEIVKDLLKKLEDWEKEVGPVTAMKTI</sequence>
<dbReference type="KEGG" id="camu:CA2015_3577"/>
<dbReference type="InterPro" id="IPR050738">
    <property type="entry name" value="Sulfatase"/>
</dbReference>
<dbReference type="SUPFAM" id="SSF53649">
    <property type="entry name" value="Alkaline phosphatase-like"/>
    <property type="match status" value="1"/>
</dbReference>
<reference evidence="7 8" key="1">
    <citation type="submission" date="2015-07" db="EMBL/GenBank/DDBJ databases">
        <authorList>
            <person name="Kim K.M."/>
        </authorList>
    </citation>
    <scope>NUCLEOTIDE SEQUENCE [LARGE SCALE GENOMIC DNA]</scope>
    <source>
        <strain evidence="7 8">KCTC 12363</strain>
    </source>
</reference>
<evidence type="ECO:0000256" key="5">
    <source>
        <dbReference type="SAM" id="SignalP"/>
    </source>
</evidence>